<dbReference type="SUPFAM" id="SSF46689">
    <property type="entry name" value="Homeodomain-like"/>
    <property type="match status" value="1"/>
</dbReference>
<reference evidence="6 7" key="1">
    <citation type="journal article" date="2007" name="Int. J. Syst. Evol. Microbiol.">
        <title>Paenibacillus ginsengarvi sp. nov., isolated from soil from ginseng cultivation.</title>
        <authorList>
            <person name="Yoon M.H."/>
            <person name="Ten L.N."/>
            <person name="Im W.T."/>
        </authorList>
    </citation>
    <scope>NUCLEOTIDE SEQUENCE [LARGE SCALE GENOMIC DNA]</scope>
    <source>
        <strain evidence="6 7">KCTC 13059</strain>
    </source>
</reference>
<evidence type="ECO:0000256" key="1">
    <source>
        <dbReference type="ARBA" id="ARBA00023015"/>
    </source>
</evidence>
<dbReference type="InterPro" id="IPR009057">
    <property type="entry name" value="Homeodomain-like_sf"/>
</dbReference>
<evidence type="ECO:0000313" key="6">
    <source>
        <dbReference type="EMBL" id="RKN80623.1"/>
    </source>
</evidence>
<keyword evidence="3" id="KW-0804">Transcription</keyword>
<comment type="caution">
    <text evidence="6">The sequence shown here is derived from an EMBL/GenBank/DDBJ whole genome shotgun (WGS) entry which is preliminary data.</text>
</comment>
<dbReference type="GO" id="GO:0043565">
    <property type="term" value="F:sequence-specific DNA binding"/>
    <property type="evidence" value="ECO:0007669"/>
    <property type="project" value="InterPro"/>
</dbReference>
<keyword evidence="4" id="KW-0472">Membrane</keyword>
<organism evidence="6 7">
    <name type="scientific">Paenibacillus ginsengarvi</name>
    <dbReference type="NCBI Taxonomy" id="400777"/>
    <lineage>
        <taxon>Bacteria</taxon>
        <taxon>Bacillati</taxon>
        <taxon>Bacillota</taxon>
        <taxon>Bacilli</taxon>
        <taxon>Bacillales</taxon>
        <taxon>Paenibacillaceae</taxon>
        <taxon>Paenibacillus</taxon>
    </lineage>
</organism>
<dbReference type="Pfam" id="PF12833">
    <property type="entry name" value="HTH_18"/>
    <property type="match status" value="1"/>
</dbReference>
<evidence type="ECO:0000313" key="7">
    <source>
        <dbReference type="Proteomes" id="UP000282311"/>
    </source>
</evidence>
<dbReference type="GO" id="GO:0003700">
    <property type="term" value="F:DNA-binding transcription factor activity"/>
    <property type="evidence" value="ECO:0007669"/>
    <property type="project" value="InterPro"/>
</dbReference>
<dbReference type="PRINTS" id="PR00032">
    <property type="entry name" value="HTHARAC"/>
</dbReference>
<dbReference type="PANTHER" id="PTHR43280">
    <property type="entry name" value="ARAC-FAMILY TRANSCRIPTIONAL REGULATOR"/>
    <property type="match status" value="1"/>
</dbReference>
<gene>
    <name evidence="6" type="ORF">D7M11_19265</name>
</gene>
<evidence type="ECO:0000256" key="4">
    <source>
        <dbReference type="SAM" id="Phobius"/>
    </source>
</evidence>
<keyword evidence="2" id="KW-0238">DNA-binding</keyword>
<feature type="transmembrane region" description="Helical" evidence="4">
    <location>
        <begin position="17"/>
        <end position="40"/>
    </location>
</feature>
<keyword evidence="1" id="KW-0805">Transcription regulation</keyword>
<dbReference type="Gene3D" id="1.10.10.60">
    <property type="entry name" value="Homeodomain-like"/>
    <property type="match status" value="2"/>
</dbReference>
<proteinExistence type="predicted"/>
<evidence type="ECO:0000256" key="3">
    <source>
        <dbReference type="ARBA" id="ARBA00023163"/>
    </source>
</evidence>
<feature type="domain" description="HTH araC/xylS-type" evidence="5">
    <location>
        <begin position="642"/>
        <end position="741"/>
    </location>
</feature>
<dbReference type="SMART" id="SM00342">
    <property type="entry name" value="HTH_ARAC"/>
    <property type="match status" value="1"/>
</dbReference>
<dbReference type="PANTHER" id="PTHR43280:SF2">
    <property type="entry name" value="HTH-TYPE TRANSCRIPTIONAL REGULATOR EXSA"/>
    <property type="match status" value="1"/>
</dbReference>
<dbReference type="InterPro" id="IPR020449">
    <property type="entry name" value="Tscrpt_reg_AraC-type_HTH"/>
</dbReference>
<dbReference type="PROSITE" id="PS01124">
    <property type="entry name" value="HTH_ARAC_FAMILY_2"/>
    <property type="match status" value="1"/>
</dbReference>
<name>A0A3B0C3Q1_9BACL</name>
<dbReference type="Proteomes" id="UP000282311">
    <property type="component" value="Unassembled WGS sequence"/>
</dbReference>
<dbReference type="Gene3D" id="3.30.450.20">
    <property type="entry name" value="PAS domain"/>
    <property type="match status" value="1"/>
</dbReference>
<keyword evidence="4" id="KW-1133">Transmembrane helix</keyword>
<protein>
    <submittedName>
        <fullName evidence="6">AraC family transcriptional regulator</fullName>
    </submittedName>
</protein>
<keyword evidence="7" id="KW-1185">Reference proteome</keyword>
<keyword evidence="4" id="KW-0812">Transmembrane</keyword>
<evidence type="ECO:0000256" key="2">
    <source>
        <dbReference type="ARBA" id="ARBA00023125"/>
    </source>
</evidence>
<accession>A0A3B0C3Q1</accession>
<evidence type="ECO:0000259" key="5">
    <source>
        <dbReference type="PROSITE" id="PS01124"/>
    </source>
</evidence>
<dbReference type="InterPro" id="IPR018060">
    <property type="entry name" value="HTH_AraC"/>
</dbReference>
<dbReference type="AlphaFoldDB" id="A0A3B0C3Q1"/>
<sequence>MRSRVSPSENRNLYKNILISLVVSIVFTLLISSTLLIMNFESIAIRQVSRSDLNSLKQTSREVAKMTDTAKTLSFQIYGDLTISKLIFFPKPDIYDVTLAMQQLNNYRLSMPFIESIYVYNASSGMYYISSDTFRNGSQTEKELDDRGIVDIFHNIRAYRPYYPIPRIYAIGDEKQVSSYSYLSFDMLEKNTSAAVVLNIAESWVNKDFGSVTAGFSASTFIMNEQGILLSRNGGDPMLSDYSGKGYIRNILDNRIVSDYFVDIVDGVKSLVSYTAPDSLGWRYVRTTPYSEITREITSMRTKTITFSLLVLLLGLLLSVAATRKLYRPIDRVLKRLKSLETERRNNQYIVKQHFLRNIVLRRETYSSETLQDKLTEFGFTIRADYETRLILLKMDRFAECADRYRDHLKLVKYAIMNICGEISSSLFYAEGVDIGEDRVLLLLASDDPHVSSDRKALLSLLKSMQEAVLNHLKITVSITVSPVRSTLNEGILMYNQVKEASLHRLFYGHGCLIWSEDVMNLKLKEYAFPVQREKQLVDCLMTGKIEEAKTIFSDMVRATAEYSYTVVQLTIAHLTFTVINVLNTIRKNNAIVDEADFDSPLVSLDQVEVVEEITAPFFRIFDGLRKQLEGKKTSKQNDLVKRINEIIEREYANPNLCLNSIADELSMSPIYISRLYKQLTFFTLTDVIQEVRMNKSKQLLLESDYSVADIAKQTGFTNSSYFYRMFKKSNGVTPSDFRKQVPRTETI</sequence>
<dbReference type="EMBL" id="RBAH01000014">
    <property type="protein sequence ID" value="RKN80623.1"/>
    <property type="molecule type" value="Genomic_DNA"/>
</dbReference>